<evidence type="ECO:0000259" key="3">
    <source>
        <dbReference type="Pfam" id="PF22936"/>
    </source>
</evidence>
<dbReference type="Pfam" id="PF13976">
    <property type="entry name" value="gag_pre-integrs"/>
    <property type="match status" value="1"/>
</dbReference>
<keyword evidence="5" id="KW-1185">Reference proteome</keyword>
<dbReference type="PANTHER" id="PTHR47481:SF10">
    <property type="entry name" value="COPIA-LIKE POLYPROTEIN_RETROTRANSPOSON"/>
    <property type="match status" value="1"/>
</dbReference>
<dbReference type="OrthoDB" id="1845088at2759"/>
<dbReference type="InterPro" id="IPR025724">
    <property type="entry name" value="GAG-pre-integrase_dom"/>
</dbReference>
<evidence type="ECO:0000259" key="2">
    <source>
        <dbReference type="Pfam" id="PF13976"/>
    </source>
</evidence>
<evidence type="ECO:0000313" key="4">
    <source>
        <dbReference type="EMBL" id="KAF8389828.1"/>
    </source>
</evidence>
<dbReference type="Pfam" id="PF22936">
    <property type="entry name" value="Pol_BBD"/>
    <property type="match status" value="1"/>
</dbReference>
<reference evidence="4 5" key="1">
    <citation type="submission" date="2020-04" db="EMBL/GenBank/DDBJ databases">
        <title>Plant Genome Project.</title>
        <authorList>
            <person name="Zhang R.-G."/>
        </authorList>
    </citation>
    <scope>NUCLEOTIDE SEQUENCE [LARGE SCALE GENOMIC DNA]</scope>
    <source>
        <strain evidence="4">YNK0</strain>
        <tissue evidence="4">Leaf</tissue>
    </source>
</reference>
<dbReference type="AlphaFoldDB" id="A0A834YNW3"/>
<dbReference type="PANTHER" id="PTHR47481">
    <property type="match status" value="1"/>
</dbReference>
<dbReference type="Pfam" id="PF14223">
    <property type="entry name" value="Retrotran_gag_2"/>
    <property type="match status" value="1"/>
</dbReference>
<protein>
    <submittedName>
        <fullName evidence="4">Uncharacterized protein</fullName>
    </submittedName>
</protein>
<dbReference type="EMBL" id="JABCRI010000018">
    <property type="protein sequence ID" value="KAF8389828.1"/>
    <property type="molecule type" value="Genomic_DNA"/>
</dbReference>
<proteinExistence type="predicted"/>
<accession>A0A834YNW3</accession>
<feature type="domain" description="Retrovirus-related Pol polyprotein from transposon TNT 1-94-like beta-barrel" evidence="3">
    <location>
        <begin position="317"/>
        <end position="395"/>
    </location>
</feature>
<name>A0A834YNW3_TETSI</name>
<feature type="region of interest" description="Disordered" evidence="1">
    <location>
        <begin position="535"/>
        <end position="554"/>
    </location>
</feature>
<dbReference type="InterPro" id="IPR054722">
    <property type="entry name" value="PolX-like_BBD"/>
</dbReference>
<dbReference type="Proteomes" id="UP000655225">
    <property type="component" value="Unassembled WGS sequence"/>
</dbReference>
<feature type="domain" description="GAG-pre-integrase" evidence="2">
    <location>
        <begin position="426"/>
        <end position="491"/>
    </location>
</feature>
<organism evidence="4 5">
    <name type="scientific">Tetracentron sinense</name>
    <name type="common">Spur-leaf</name>
    <dbReference type="NCBI Taxonomy" id="13715"/>
    <lineage>
        <taxon>Eukaryota</taxon>
        <taxon>Viridiplantae</taxon>
        <taxon>Streptophyta</taxon>
        <taxon>Embryophyta</taxon>
        <taxon>Tracheophyta</taxon>
        <taxon>Spermatophyta</taxon>
        <taxon>Magnoliopsida</taxon>
        <taxon>Trochodendrales</taxon>
        <taxon>Trochodendraceae</taxon>
        <taxon>Tetracentron</taxon>
    </lineage>
</organism>
<feature type="region of interest" description="Disordered" evidence="1">
    <location>
        <begin position="803"/>
        <end position="844"/>
    </location>
</feature>
<feature type="compositionally biased region" description="Polar residues" evidence="1">
    <location>
        <begin position="224"/>
        <end position="239"/>
    </location>
</feature>
<feature type="region of interest" description="Disordered" evidence="1">
    <location>
        <begin position="210"/>
        <end position="275"/>
    </location>
</feature>
<evidence type="ECO:0000256" key="1">
    <source>
        <dbReference type="SAM" id="MobiDB-lite"/>
    </source>
</evidence>
<gene>
    <name evidence="4" type="ORF">HHK36_024347</name>
</gene>
<evidence type="ECO:0000313" key="5">
    <source>
        <dbReference type="Proteomes" id="UP000655225"/>
    </source>
</evidence>
<feature type="compositionally biased region" description="Polar residues" evidence="1">
    <location>
        <begin position="250"/>
        <end position="261"/>
    </location>
</feature>
<comment type="caution">
    <text evidence="4">The sequence shown here is derived from an EMBL/GenBank/DDBJ whole genome shotgun (WGS) entry which is preliminary data.</text>
</comment>
<sequence length="844" mass="91303">MVSLTISMIAQISSMVIAKFTEKNYLAWKDQILPMIENVDLLNHIADEMKELKQLLLTSEGTEETNPAYISWRRDDQLLRSLISGTLIEEVHLLVIGLKTAREIWQCLAETFAGTSQERELGLIHQLQTIRKGNQGITDYLKSVKIICDELYAMQKPVYDRDKVFWTINGLGSRYDSFSDAIMARPLLPTFSQLLASLLALEQRTAMNTTDKNLMSESHAYVGQRQNKSNRGSKTWNKRQSFDSKERGFTQASHQPHTQSEPNKEVARGPNPPCQICKKPGHDALRYWHRFNHSYQAEEIPQALAAMAITDPYDPEWIPDTGATSHMTNNPGILHSISPYNGSDVITVGNGNTLPISHIGSTTLPTSYGKLKVDNILVVPSITKNLLSVGQLTDEYSCLFEFTSNGFVIKDQKSGRILAKVTRDGGLYSLAGNTTNQALYSSRQQKTSEDLWHQRLGQPQLKIVSFLHSKNFISVTQWNKNGTICSSCQLGRVYISPHVLFDETLLLLSNKSATISDVSLQEELASMSSFMEFGDDVPPSAEPDVPSPIEPALPHSADLGPAAVAESPRTTPTHFGPLVLDPLAGVAGPVAATVSAEFGSAGVAAPVVATLPNRVEPSEVDNSPTVEPSEVSFPGITIATVGDALEHASATSSARATSLFPTASIDPVDSSNITAATPISDPHATTAAPVLPSSGPPMQPLAPHVVADGRRLDPPMHSFSGALDGGRLVIDLGPLLPSPATMSLSPRNTASCVVTPHPGHHLHNNIHPMQTRGKSRAAGLLHSLSSPSIPPEPTTIQSAIELKSSSQEVAAGSKDPTRPVCNNSGKPYKSCIPTSPLKGEVELQ</sequence>